<sequence length="74" mass="8343">MRGATGIYKCARCGDPFRARTADRKRGWARFCSKSCKAIRQTQRTGIGRGGRPVDDDGCRPMHPAELHDHGQWQ</sequence>
<keyword evidence="3" id="KW-1185">Reference proteome</keyword>
<feature type="region of interest" description="Disordered" evidence="1">
    <location>
        <begin position="43"/>
        <end position="74"/>
    </location>
</feature>
<dbReference type="EMBL" id="CP013344">
    <property type="protein sequence ID" value="AMU89932.1"/>
    <property type="molecule type" value="Genomic_DNA"/>
</dbReference>
<name>A0AAC8Z1Q7_SPHMC</name>
<organism evidence="2 3">
    <name type="scientific">Sphingopyxis macrogoltabida</name>
    <name type="common">Sphingomonas macrogoltabidus</name>
    <dbReference type="NCBI Taxonomy" id="33050"/>
    <lineage>
        <taxon>Bacteria</taxon>
        <taxon>Pseudomonadati</taxon>
        <taxon>Pseudomonadota</taxon>
        <taxon>Alphaproteobacteria</taxon>
        <taxon>Sphingomonadales</taxon>
        <taxon>Sphingomonadaceae</taxon>
        <taxon>Sphingopyxis</taxon>
    </lineage>
</organism>
<gene>
    <name evidence="2" type="ORF">ATM17_12885</name>
</gene>
<evidence type="ECO:0000256" key="1">
    <source>
        <dbReference type="SAM" id="MobiDB-lite"/>
    </source>
</evidence>
<dbReference type="AlphaFoldDB" id="A0AAC8Z1Q7"/>
<evidence type="ECO:0000313" key="2">
    <source>
        <dbReference type="EMBL" id="AMU89932.1"/>
    </source>
</evidence>
<accession>A0AAC8Z1Q7</accession>
<feature type="compositionally biased region" description="Basic and acidic residues" evidence="1">
    <location>
        <begin position="52"/>
        <end position="74"/>
    </location>
</feature>
<reference evidence="3" key="1">
    <citation type="submission" date="2015-11" db="EMBL/GenBank/DDBJ databases">
        <title>Complete genome sequence of a polyethylene-glycol degrader Sphingopyxis macrogoltabida 203N (NBRC 111659).</title>
        <authorList>
            <person name="Yoshiyuki O."/>
            <person name="Shouta N."/>
            <person name="Nagata Y."/>
            <person name="Numata M."/>
            <person name="Tsuchikane K."/>
            <person name="Hosoyama A."/>
            <person name="Yamazoe A."/>
            <person name="Tsuda M."/>
            <person name="Fujita N."/>
            <person name="Kawai F."/>
        </authorList>
    </citation>
    <scope>NUCLEOTIDE SEQUENCE [LARGE SCALE GENOMIC DNA]</scope>
    <source>
        <strain evidence="3">203N</strain>
    </source>
</reference>
<proteinExistence type="predicted"/>
<protein>
    <submittedName>
        <fullName evidence="2">Uncharacterized protein</fullName>
    </submittedName>
</protein>
<dbReference type="RefSeq" id="WP_054726191.1">
    <property type="nucleotide sequence ID" value="NZ_CP009429.1"/>
</dbReference>
<dbReference type="Proteomes" id="UP000076088">
    <property type="component" value="Chromosome"/>
</dbReference>
<evidence type="ECO:0000313" key="3">
    <source>
        <dbReference type="Proteomes" id="UP000076088"/>
    </source>
</evidence>
<reference evidence="2 3" key="2">
    <citation type="journal article" date="2016" name="Genome Announc.">
        <title>Complete Genome Sequence of Sphingopyxis macrogoltabida Strain 203N (NBRC 111659), a Polyethylene Glycol Degrader.</title>
        <authorList>
            <person name="Ohtsubo Y."/>
            <person name="Nonoyama S."/>
            <person name="Nagata Y."/>
            <person name="Numata M."/>
            <person name="Tsuchikane K."/>
            <person name="Hosoyama A."/>
            <person name="Yamazoe A."/>
            <person name="Tsuda M."/>
            <person name="Fujita N."/>
            <person name="Kawai F."/>
        </authorList>
    </citation>
    <scope>NUCLEOTIDE SEQUENCE [LARGE SCALE GENOMIC DNA]</scope>
    <source>
        <strain evidence="2 3">203N</strain>
    </source>
</reference>